<evidence type="ECO:0000313" key="2">
    <source>
        <dbReference type="EMBL" id="GER01497.1"/>
    </source>
</evidence>
<dbReference type="Pfam" id="PF01612">
    <property type="entry name" value="DNA_pol_A_exo1"/>
    <property type="match status" value="1"/>
</dbReference>
<dbReference type="EMBL" id="BKCM01000010">
    <property type="protein sequence ID" value="GER01497.1"/>
    <property type="molecule type" value="Genomic_DNA"/>
</dbReference>
<dbReference type="SUPFAM" id="SSF53098">
    <property type="entry name" value="Ribonuclease H-like"/>
    <property type="match status" value="1"/>
</dbReference>
<dbReference type="AlphaFoldDB" id="A0A5A7N0F5"/>
<evidence type="ECO:0000259" key="1">
    <source>
        <dbReference type="SMART" id="SM00474"/>
    </source>
</evidence>
<dbReference type="Proteomes" id="UP000325187">
    <property type="component" value="Unassembled WGS sequence"/>
</dbReference>
<protein>
    <recommendedName>
        <fullName evidence="1">3'-5' exonuclease domain-containing protein</fullName>
    </recommendedName>
</protein>
<feature type="domain" description="3'-5' exonuclease" evidence="1">
    <location>
        <begin position="1"/>
        <end position="158"/>
    </location>
</feature>
<dbReference type="GO" id="GO:0003676">
    <property type="term" value="F:nucleic acid binding"/>
    <property type="evidence" value="ECO:0007669"/>
    <property type="project" value="InterPro"/>
</dbReference>
<dbReference type="Gene3D" id="3.30.420.10">
    <property type="entry name" value="Ribonuclease H-like superfamily/Ribonuclease H"/>
    <property type="match status" value="1"/>
</dbReference>
<dbReference type="CDD" id="cd06142">
    <property type="entry name" value="RNaseD_exo"/>
    <property type="match status" value="1"/>
</dbReference>
<dbReference type="InterPro" id="IPR002562">
    <property type="entry name" value="3'-5'_exonuclease_dom"/>
</dbReference>
<evidence type="ECO:0000313" key="3">
    <source>
        <dbReference type="Proteomes" id="UP000325187"/>
    </source>
</evidence>
<dbReference type="PANTHER" id="PTHR47649:SF1">
    <property type="entry name" value="RIBONUCLEASE D"/>
    <property type="match status" value="1"/>
</dbReference>
<sequence>MTLITDTASLKALTERLSKAAYITVDTEFMRDSSYYSKLCLVQVADSDGAFAIDTLNEDLDLGSFYELMFNPDVLKVFHACRQDMEIFFHATGKLPAPIFDTQVAAMVCGFGESAGYETLVKQIAGKSLDKTARFTDWARRPLSDRQLDYAWEMSPIFG</sequence>
<dbReference type="PANTHER" id="PTHR47649">
    <property type="entry name" value="RIBONUCLEASE D"/>
    <property type="match status" value="1"/>
</dbReference>
<dbReference type="RefSeq" id="WP_210432555.1">
    <property type="nucleotide sequence ID" value="NZ_BKCM01000010.1"/>
</dbReference>
<name>A0A5A7N0F5_9PROT</name>
<dbReference type="GO" id="GO:0008408">
    <property type="term" value="F:3'-5' exonuclease activity"/>
    <property type="evidence" value="ECO:0007669"/>
    <property type="project" value="InterPro"/>
</dbReference>
<gene>
    <name evidence="2" type="ORF">JCM17845_21200</name>
</gene>
<comment type="caution">
    <text evidence="2">The sequence shown here is derived from an EMBL/GenBank/DDBJ whole genome shotgun (WGS) entry which is preliminary data.</text>
</comment>
<proteinExistence type="predicted"/>
<dbReference type="InterPro" id="IPR036397">
    <property type="entry name" value="RNaseH_sf"/>
</dbReference>
<dbReference type="InterPro" id="IPR051086">
    <property type="entry name" value="RNase_D-like"/>
</dbReference>
<dbReference type="GO" id="GO:0006139">
    <property type="term" value="P:nucleobase-containing compound metabolic process"/>
    <property type="evidence" value="ECO:0007669"/>
    <property type="project" value="InterPro"/>
</dbReference>
<dbReference type="InterPro" id="IPR012337">
    <property type="entry name" value="RNaseH-like_sf"/>
</dbReference>
<reference evidence="2 3" key="1">
    <citation type="submission" date="2019-09" db="EMBL/GenBank/DDBJ databases">
        <title>NBRP : Genome information of microbial organism related human and environment.</title>
        <authorList>
            <person name="Hattori M."/>
            <person name="Oshima K."/>
            <person name="Inaba H."/>
            <person name="Suda W."/>
            <person name="Sakamoto M."/>
            <person name="Iino T."/>
            <person name="Kitahara M."/>
            <person name="Oshida Y."/>
            <person name="Iida T."/>
            <person name="Kudo T."/>
            <person name="Itoh T."/>
            <person name="Ohkuma M."/>
        </authorList>
    </citation>
    <scope>NUCLEOTIDE SEQUENCE [LARGE SCALE GENOMIC DNA]</scope>
    <source>
        <strain evidence="2 3">Mie-1</strain>
    </source>
</reference>
<keyword evidence="3" id="KW-1185">Reference proteome</keyword>
<organism evidence="2 3">
    <name type="scientific">Iodidimonas gelatinilytica</name>
    <dbReference type="NCBI Taxonomy" id="1236966"/>
    <lineage>
        <taxon>Bacteria</taxon>
        <taxon>Pseudomonadati</taxon>
        <taxon>Pseudomonadota</taxon>
        <taxon>Alphaproteobacteria</taxon>
        <taxon>Iodidimonadales</taxon>
        <taxon>Iodidimonadaceae</taxon>
        <taxon>Iodidimonas</taxon>
    </lineage>
</organism>
<dbReference type="SMART" id="SM00474">
    <property type="entry name" value="35EXOc"/>
    <property type="match status" value="1"/>
</dbReference>
<accession>A0A5A7N0F5</accession>